<evidence type="ECO:0000313" key="9">
    <source>
        <dbReference type="EMBL" id="MDJ1651333.1"/>
    </source>
</evidence>
<feature type="domain" description="4Fe-4S ferredoxin-type" evidence="8">
    <location>
        <begin position="274"/>
        <end position="303"/>
    </location>
</feature>
<dbReference type="Gene3D" id="3.30.70.20">
    <property type="match status" value="1"/>
</dbReference>
<dbReference type="PANTHER" id="PTHR30176:SF3">
    <property type="entry name" value="FERREDOXIN-TYPE PROTEIN NAPH"/>
    <property type="match status" value="1"/>
</dbReference>
<dbReference type="SUPFAM" id="SSF54862">
    <property type="entry name" value="4Fe-4S ferredoxins"/>
    <property type="match status" value="1"/>
</dbReference>
<feature type="transmembrane region" description="Helical" evidence="7">
    <location>
        <begin position="162"/>
        <end position="192"/>
    </location>
</feature>
<name>A0ABT7DRW6_9ACTN</name>
<keyword evidence="5" id="KW-0408">Iron</keyword>
<gene>
    <name evidence="9" type="ORF">QNJ86_11015</name>
</gene>
<evidence type="ECO:0000256" key="3">
    <source>
        <dbReference type="ARBA" id="ARBA00022723"/>
    </source>
</evidence>
<keyword evidence="3" id="KW-0479">Metal-binding</keyword>
<dbReference type="Proteomes" id="UP001232750">
    <property type="component" value="Unassembled WGS sequence"/>
</dbReference>
<dbReference type="EMBL" id="JASJEU010000022">
    <property type="protein sequence ID" value="MDJ1651333.1"/>
    <property type="molecule type" value="Genomic_DNA"/>
</dbReference>
<dbReference type="PROSITE" id="PS00198">
    <property type="entry name" value="4FE4S_FER_1"/>
    <property type="match status" value="1"/>
</dbReference>
<protein>
    <submittedName>
        <fullName evidence="9">4Fe-4S binding protein</fullName>
    </submittedName>
</protein>
<dbReference type="PROSITE" id="PS51379">
    <property type="entry name" value="4FE4S_FER_2"/>
    <property type="match status" value="1"/>
</dbReference>
<evidence type="ECO:0000256" key="2">
    <source>
        <dbReference type="ARBA" id="ARBA00022485"/>
    </source>
</evidence>
<feature type="transmembrane region" description="Helical" evidence="7">
    <location>
        <begin position="12"/>
        <end position="37"/>
    </location>
</feature>
<organism evidence="9 10">
    <name type="scientific">Gordonibacter faecis</name>
    <dbReference type="NCBI Taxonomy" id="3047475"/>
    <lineage>
        <taxon>Bacteria</taxon>
        <taxon>Bacillati</taxon>
        <taxon>Actinomycetota</taxon>
        <taxon>Coriobacteriia</taxon>
        <taxon>Eggerthellales</taxon>
        <taxon>Eggerthellaceae</taxon>
        <taxon>Gordonibacter</taxon>
    </lineage>
</organism>
<keyword evidence="10" id="KW-1185">Reference proteome</keyword>
<keyword evidence="2" id="KW-0004">4Fe-4S</keyword>
<reference evidence="9 10" key="1">
    <citation type="submission" date="2023-05" db="EMBL/GenBank/DDBJ databases">
        <title>Gordonibacter KGMB12511T sp. nov., isolated from faeces of healthy Korean.</title>
        <authorList>
            <person name="Kim H.S."/>
            <person name="Kim J.-S."/>
            <person name="Suh M.K."/>
            <person name="Eom M.K."/>
            <person name="Do H.E."/>
            <person name="Lee J.-S."/>
        </authorList>
    </citation>
    <scope>NUCLEOTIDE SEQUENCE [LARGE SCALE GENOMIC DNA]</scope>
    <source>
        <strain evidence="9 10">KGMB12511</strain>
    </source>
</reference>
<dbReference type="InterPro" id="IPR051684">
    <property type="entry name" value="Electron_Trans/Redox"/>
</dbReference>
<feature type="transmembrane region" description="Helical" evidence="7">
    <location>
        <begin position="198"/>
        <end position="216"/>
    </location>
</feature>
<keyword evidence="1" id="KW-0813">Transport</keyword>
<keyword evidence="7" id="KW-0472">Membrane</keyword>
<comment type="caution">
    <text evidence="9">The sequence shown here is derived from an EMBL/GenBank/DDBJ whole genome shotgun (WGS) entry which is preliminary data.</text>
</comment>
<dbReference type="Pfam" id="PF00037">
    <property type="entry name" value="Fer4"/>
    <property type="match status" value="1"/>
</dbReference>
<evidence type="ECO:0000256" key="4">
    <source>
        <dbReference type="ARBA" id="ARBA00022982"/>
    </source>
</evidence>
<dbReference type="InterPro" id="IPR017896">
    <property type="entry name" value="4Fe4S_Fe-S-bd"/>
</dbReference>
<evidence type="ECO:0000256" key="6">
    <source>
        <dbReference type="ARBA" id="ARBA00023014"/>
    </source>
</evidence>
<feature type="transmembrane region" description="Helical" evidence="7">
    <location>
        <begin position="57"/>
        <end position="84"/>
    </location>
</feature>
<evidence type="ECO:0000313" key="10">
    <source>
        <dbReference type="Proteomes" id="UP001232750"/>
    </source>
</evidence>
<keyword evidence="7" id="KW-1133">Transmembrane helix</keyword>
<dbReference type="Pfam" id="PF12801">
    <property type="entry name" value="Fer4_5"/>
    <property type="match status" value="2"/>
</dbReference>
<dbReference type="InterPro" id="IPR017900">
    <property type="entry name" value="4Fe4S_Fe_S_CS"/>
</dbReference>
<accession>A0ABT7DRW6</accession>
<dbReference type="RefSeq" id="WP_283832680.1">
    <property type="nucleotide sequence ID" value="NZ_JASJEU010000022.1"/>
</dbReference>
<evidence type="ECO:0000259" key="8">
    <source>
        <dbReference type="PROSITE" id="PS51379"/>
    </source>
</evidence>
<evidence type="ECO:0000256" key="5">
    <source>
        <dbReference type="ARBA" id="ARBA00023004"/>
    </source>
</evidence>
<evidence type="ECO:0000256" key="7">
    <source>
        <dbReference type="SAM" id="Phobius"/>
    </source>
</evidence>
<keyword evidence="4" id="KW-0249">Electron transport</keyword>
<sequence>MKAKTLRVVIPLAVMAVIAVGFYLNTGVGTLSAIGWADVSLLCPLGALAAMLASKSIVPQAVISLVIAVAAIVVLGRAFCAWVCPVPIVSKLRGLFSKGKTTGSGEDAGGAVGAATATTSDAAVAPLSASEKALLSKGSGCASCREKRGAVDSRHFVLGGALLSAAIFGFPVFCLVCPIGLTFATILLVMLLFSNGDVTWSVVVIPALLLVEVVFFRKWCSKLCPLSAFMSLIGKANRTFRPAVDESACLETSKGATCGTCATVCTEGIDPRHPELGANWSECTKCRACVEACPAHAISLPLLPRKRSSEGTPALDSVDEVAQQR</sequence>
<proteinExistence type="predicted"/>
<evidence type="ECO:0000256" key="1">
    <source>
        <dbReference type="ARBA" id="ARBA00022448"/>
    </source>
</evidence>
<keyword evidence="7" id="KW-0812">Transmembrane</keyword>
<keyword evidence="6" id="KW-0411">Iron-sulfur</keyword>
<dbReference type="PANTHER" id="PTHR30176">
    <property type="entry name" value="FERREDOXIN-TYPE PROTEIN NAPH"/>
    <property type="match status" value="1"/>
</dbReference>